<reference evidence="1" key="1">
    <citation type="journal article" date="2020" name="Microb. Genom.">
        <title>Genetic diversity of clinical and environmental Mucorales isolates obtained from an investigation of mucormycosis cases among solid organ transplant recipients.</title>
        <authorList>
            <person name="Nguyen M.H."/>
            <person name="Kaul D."/>
            <person name="Muto C."/>
            <person name="Cheng S.J."/>
            <person name="Richter R.A."/>
            <person name="Bruno V.M."/>
            <person name="Liu G."/>
            <person name="Beyhan S."/>
            <person name="Sundermann A.J."/>
            <person name="Mounaud S."/>
            <person name="Pasculle A.W."/>
            <person name="Nierman W.C."/>
            <person name="Driscoll E."/>
            <person name="Cumbie R."/>
            <person name="Clancy C.J."/>
            <person name="Dupont C.L."/>
        </authorList>
    </citation>
    <scope>NUCLEOTIDE SEQUENCE</scope>
    <source>
        <strain evidence="1">GL16</strain>
    </source>
</reference>
<protein>
    <submittedName>
        <fullName evidence="1">Uncharacterized protein</fullName>
    </submittedName>
</protein>
<evidence type="ECO:0000313" key="2">
    <source>
        <dbReference type="Proteomes" id="UP000717996"/>
    </source>
</evidence>
<proteinExistence type="predicted"/>
<dbReference type="AlphaFoldDB" id="A0A9P6XN06"/>
<organism evidence="1 2">
    <name type="scientific">Rhizopus oryzae</name>
    <name type="common">Mucormycosis agent</name>
    <name type="synonym">Rhizopus arrhizus var. delemar</name>
    <dbReference type="NCBI Taxonomy" id="64495"/>
    <lineage>
        <taxon>Eukaryota</taxon>
        <taxon>Fungi</taxon>
        <taxon>Fungi incertae sedis</taxon>
        <taxon>Mucoromycota</taxon>
        <taxon>Mucoromycotina</taxon>
        <taxon>Mucoromycetes</taxon>
        <taxon>Mucorales</taxon>
        <taxon>Mucorineae</taxon>
        <taxon>Rhizopodaceae</taxon>
        <taxon>Rhizopus</taxon>
    </lineage>
</organism>
<comment type="caution">
    <text evidence="1">The sequence shown here is derived from an EMBL/GenBank/DDBJ whole genome shotgun (WGS) entry which is preliminary data.</text>
</comment>
<accession>A0A9P6XN06</accession>
<dbReference type="Proteomes" id="UP000717996">
    <property type="component" value="Unassembled WGS sequence"/>
</dbReference>
<name>A0A9P6XN06_RHIOR</name>
<dbReference type="EMBL" id="JAANIT010008798">
    <property type="protein sequence ID" value="KAG1528475.1"/>
    <property type="molecule type" value="Genomic_DNA"/>
</dbReference>
<sequence>MLTPETLKPVQGVLVEQSMLTMGLPADETEPVIPLMETSLMDKELASLPLQVVNIVELDVAVLDIRDRTLSTRPGLDTDTVLTVGTATVEDTNSLDSLRLATLTKGANTETVATVTVDVVQGDIGGSFGR</sequence>
<evidence type="ECO:0000313" key="1">
    <source>
        <dbReference type="EMBL" id="KAG1528475.1"/>
    </source>
</evidence>
<gene>
    <name evidence="1" type="ORF">G6F51_014256</name>
</gene>